<organism evidence="2 3">
    <name type="scientific">Rotaria socialis</name>
    <dbReference type="NCBI Taxonomy" id="392032"/>
    <lineage>
        <taxon>Eukaryota</taxon>
        <taxon>Metazoa</taxon>
        <taxon>Spiralia</taxon>
        <taxon>Gnathifera</taxon>
        <taxon>Rotifera</taxon>
        <taxon>Eurotatoria</taxon>
        <taxon>Bdelloidea</taxon>
        <taxon>Philodinida</taxon>
        <taxon>Philodinidae</taxon>
        <taxon>Rotaria</taxon>
    </lineage>
</organism>
<name>A0A818HJD7_9BILA</name>
<dbReference type="EMBL" id="CAJNYV010002852">
    <property type="protein sequence ID" value="CAF3507300.1"/>
    <property type="molecule type" value="Genomic_DNA"/>
</dbReference>
<dbReference type="PANTHER" id="PTHR46580:SF4">
    <property type="entry name" value="ATP_GTP-BINDING PROTEIN"/>
    <property type="match status" value="1"/>
</dbReference>
<sequence length="581" mass="62681">MMTFPHISWSILRAPVAGMFALGYAADNIAVYYGYGTNSSTHSLTYSTGSGSESCMIAVGHFDNDNRLDIAVVNFDANNIIVLFGYENGSSANQTAFSTESSRVVWIQATDLKNDSITDLVTANYATRSVSVSVILGYGNGTFSNPSTYSTRFDTFPFMVASGDFNEDKRMDLAITNFGTNNAGIMFENGKGIFGTQKQLSTGSNSYSYSIALSDLNNDFILDIVVANYENKSIGVASPYSIGIGDFNKDNSMDVIATNNGSSNVGILLGYGNGSFASSIMYLTESSSSISIAICDLNKDNRLNIVLINNDTNRIDILLGYDEGFPMQTEYAIGSDPNYGVVRDFNNDTVVDIATTNQYGNTITVGGFNNDRQLDTVVTNSGNSIVSVLLGYSNDSFVKHATYSAGTPAKHLAVGNFNKDNRNDIVVASPGTNTISVLLEFGNGYLENRVAYSTGAFPMCVAVGDFNNDTCLDIVVANYDGNTVSVLLEYGNGPFQSQTTFPTGAYPYHLAVGDFNSDTRSDVVIVNNEESTVSVLLRYDKGVMKNEITFAPSVGARLRSVAVFYFNKYEILSLLMMVLTA</sequence>
<dbReference type="SUPFAM" id="SSF69318">
    <property type="entry name" value="Integrin alpha N-terminal domain"/>
    <property type="match status" value="2"/>
</dbReference>
<dbReference type="PANTHER" id="PTHR46580">
    <property type="entry name" value="SENSOR KINASE-RELATED"/>
    <property type="match status" value="1"/>
</dbReference>
<protein>
    <submittedName>
        <fullName evidence="2">Uncharacterized protein</fullName>
    </submittedName>
</protein>
<evidence type="ECO:0000256" key="1">
    <source>
        <dbReference type="ARBA" id="ARBA00022729"/>
    </source>
</evidence>
<reference evidence="2" key="1">
    <citation type="submission" date="2021-02" db="EMBL/GenBank/DDBJ databases">
        <authorList>
            <person name="Nowell W R."/>
        </authorList>
    </citation>
    <scope>NUCLEOTIDE SEQUENCE</scope>
</reference>
<gene>
    <name evidence="2" type="ORF">KIK155_LOCUS16145</name>
</gene>
<dbReference type="AlphaFoldDB" id="A0A818HJD7"/>
<proteinExistence type="predicted"/>
<accession>A0A818HJD7</accession>
<comment type="caution">
    <text evidence="2">The sequence shown here is derived from an EMBL/GenBank/DDBJ whole genome shotgun (WGS) entry which is preliminary data.</text>
</comment>
<dbReference type="Gene3D" id="2.130.10.130">
    <property type="entry name" value="Integrin alpha, N-terminal"/>
    <property type="match status" value="2"/>
</dbReference>
<dbReference type="InterPro" id="IPR028994">
    <property type="entry name" value="Integrin_alpha_N"/>
</dbReference>
<dbReference type="InterPro" id="IPR013517">
    <property type="entry name" value="FG-GAP"/>
</dbReference>
<dbReference type="Proteomes" id="UP000663865">
    <property type="component" value="Unassembled WGS sequence"/>
</dbReference>
<dbReference type="Pfam" id="PF13517">
    <property type="entry name" value="FG-GAP_3"/>
    <property type="match status" value="3"/>
</dbReference>
<evidence type="ECO:0000313" key="2">
    <source>
        <dbReference type="EMBL" id="CAF3507300.1"/>
    </source>
</evidence>
<evidence type="ECO:0000313" key="3">
    <source>
        <dbReference type="Proteomes" id="UP000663865"/>
    </source>
</evidence>
<keyword evidence="1" id="KW-0732">Signal</keyword>